<protein>
    <recommendedName>
        <fullName evidence="19">E3 ubiquitin-protein ligase TRIM33</fullName>
    </recommendedName>
</protein>
<feature type="compositionally biased region" description="Low complexity" evidence="12">
    <location>
        <begin position="975"/>
        <end position="986"/>
    </location>
</feature>
<evidence type="ECO:0000256" key="8">
    <source>
        <dbReference type="ARBA" id="ARBA00023242"/>
    </source>
</evidence>
<dbReference type="Proteomes" id="UP001497382">
    <property type="component" value="Unassembled WGS sequence"/>
</dbReference>
<dbReference type="InterPro" id="IPR003649">
    <property type="entry name" value="Bbox_C"/>
</dbReference>
<dbReference type="CDD" id="cd19805">
    <property type="entry name" value="Bbox1_TIF1"/>
    <property type="match status" value="1"/>
</dbReference>
<dbReference type="CDD" id="cd19775">
    <property type="entry name" value="Bbox2_TIF1_C-VI"/>
    <property type="match status" value="1"/>
</dbReference>
<dbReference type="InterPro" id="IPR000315">
    <property type="entry name" value="Znf_B-box"/>
</dbReference>
<evidence type="ECO:0000256" key="2">
    <source>
        <dbReference type="ARBA" id="ARBA00022723"/>
    </source>
</evidence>
<dbReference type="InterPro" id="IPR001841">
    <property type="entry name" value="Znf_RING"/>
</dbReference>
<dbReference type="Gene3D" id="1.20.920.10">
    <property type="entry name" value="Bromodomain-like"/>
    <property type="match status" value="1"/>
</dbReference>
<feature type="domain" description="B box-type" evidence="16">
    <location>
        <begin position="195"/>
        <end position="236"/>
    </location>
</feature>
<evidence type="ECO:0000256" key="1">
    <source>
        <dbReference type="ARBA" id="ARBA00004123"/>
    </source>
</evidence>
<dbReference type="GO" id="GO:0008270">
    <property type="term" value="F:zinc ion binding"/>
    <property type="evidence" value="ECO:0007669"/>
    <property type="project" value="UniProtKB-KW"/>
</dbReference>
<feature type="region of interest" description="Disordered" evidence="12">
    <location>
        <begin position="622"/>
        <end position="646"/>
    </location>
</feature>
<dbReference type="SMART" id="SM00249">
    <property type="entry name" value="PHD"/>
    <property type="match status" value="2"/>
</dbReference>
<dbReference type="InterPro" id="IPR001965">
    <property type="entry name" value="Znf_PHD"/>
</dbReference>
<evidence type="ECO:0000256" key="9">
    <source>
        <dbReference type="PROSITE-ProRule" id="PRU00024"/>
    </source>
</evidence>
<feature type="coiled-coil region" evidence="11">
    <location>
        <begin position="247"/>
        <end position="285"/>
    </location>
</feature>
<evidence type="ECO:0000256" key="4">
    <source>
        <dbReference type="ARBA" id="ARBA00022771"/>
    </source>
</evidence>
<organism evidence="17 18">
    <name type="scientific">Larinioides sclopetarius</name>
    <dbReference type="NCBI Taxonomy" id="280406"/>
    <lineage>
        <taxon>Eukaryota</taxon>
        <taxon>Metazoa</taxon>
        <taxon>Ecdysozoa</taxon>
        <taxon>Arthropoda</taxon>
        <taxon>Chelicerata</taxon>
        <taxon>Arachnida</taxon>
        <taxon>Araneae</taxon>
        <taxon>Araneomorphae</taxon>
        <taxon>Entelegynae</taxon>
        <taxon>Araneoidea</taxon>
        <taxon>Araneidae</taxon>
        <taxon>Larinioides</taxon>
    </lineage>
</organism>
<dbReference type="SUPFAM" id="SSF57845">
    <property type="entry name" value="B-box zinc-binding domain"/>
    <property type="match status" value="1"/>
</dbReference>
<evidence type="ECO:0000256" key="5">
    <source>
        <dbReference type="ARBA" id="ARBA00022833"/>
    </source>
</evidence>
<dbReference type="PROSITE" id="PS50119">
    <property type="entry name" value="ZF_BBOX"/>
    <property type="match status" value="2"/>
</dbReference>
<dbReference type="InterPro" id="IPR001487">
    <property type="entry name" value="Bromodomain"/>
</dbReference>
<feature type="compositionally biased region" description="Basic and acidic residues" evidence="12">
    <location>
        <begin position="836"/>
        <end position="857"/>
    </location>
</feature>
<keyword evidence="3" id="KW-0677">Repeat</keyword>
<evidence type="ECO:0000256" key="3">
    <source>
        <dbReference type="ARBA" id="ARBA00022737"/>
    </source>
</evidence>
<evidence type="ECO:0000256" key="11">
    <source>
        <dbReference type="SAM" id="Coils"/>
    </source>
</evidence>
<dbReference type="SMART" id="SM00502">
    <property type="entry name" value="BBC"/>
    <property type="match status" value="1"/>
</dbReference>
<dbReference type="PROSITE" id="PS01359">
    <property type="entry name" value="ZF_PHD_1"/>
    <property type="match status" value="1"/>
</dbReference>
<dbReference type="GO" id="GO:0000785">
    <property type="term" value="C:chromatin"/>
    <property type="evidence" value="ECO:0007669"/>
    <property type="project" value="TreeGrafter"/>
</dbReference>
<dbReference type="CDD" id="cd15541">
    <property type="entry name" value="PHD_TIF1_like"/>
    <property type="match status" value="1"/>
</dbReference>
<dbReference type="PROSITE" id="PS50016">
    <property type="entry name" value="ZF_PHD_2"/>
    <property type="match status" value="1"/>
</dbReference>
<feature type="domain" description="RING-type" evidence="15">
    <location>
        <begin position="55"/>
        <end position="108"/>
    </location>
</feature>
<feature type="region of interest" description="Disordered" evidence="12">
    <location>
        <begin position="1"/>
        <end position="41"/>
    </location>
</feature>
<evidence type="ECO:0000313" key="17">
    <source>
        <dbReference type="EMBL" id="CAL1263781.1"/>
    </source>
</evidence>
<dbReference type="PRINTS" id="PR00503">
    <property type="entry name" value="BROMODOMAIN"/>
</dbReference>
<feature type="compositionally biased region" description="Low complexity" evidence="12">
    <location>
        <begin position="534"/>
        <end position="574"/>
    </location>
</feature>
<comment type="caution">
    <text evidence="17">The sequence shown here is derived from an EMBL/GenBank/DDBJ whole genome shotgun (WGS) entry which is preliminary data.</text>
</comment>
<evidence type="ECO:0000259" key="15">
    <source>
        <dbReference type="PROSITE" id="PS50089"/>
    </source>
</evidence>
<evidence type="ECO:0000259" key="14">
    <source>
        <dbReference type="PROSITE" id="PS50016"/>
    </source>
</evidence>
<feature type="region of interest" description="Disordered" evidence="12">
    <location>
        <begin position="975"/>
        <end position="999"/>
    </location>
</feature>
<feature type="region of interest" description="Disordered" evidence="12">
    <location>
        <begin position="819"/>
        <end position="872"/>
    </location>
</feature>
<dbReference type="Pfam" id="PF00439">
    <property type="entry name" value="Bromodomain"/>
    <property type="match status" value="1"/>
</dbReference>
<dbReference type="SMART" id="SM00184">
    <property type="entry name" value="RING"/>
    <property type="match status" value="1"/>
</dbReference>
<evidence type="ECO:0000259" key="13">
    <source>
        <dbReference type="PROSITE" id="PS50014"/>
    </source>
</evidence>
<dbReference type="Pfam" id="PF00628">
    <property type="entry name" value="PHD"/>
    <property type="match status" value="1"/>
</dbReference>
<feature type="compositionally biased region" description="Basic and acidic residues" evidence="12">
    <location>
        <begin position="987"/>
        <end position="998"/>
    </location>
</feature>
<evidence type="ECO:0008006" key="19">
    <source>
        <dbReference type="Google" id="ProtNLM"/>
    </source>
</evidence>
<dbReference type="PANTHER" id="PTHR45915:SF6">
    <property type="entry name" value="E3 UBIQUITIN-PROTEIN LIGASE TRIM33"/>
    <property type="match status" value="1"/>
</dbReference>
<evidence type="ECO:0000256" key="7">
    <source>
        <dbReference type="ARBA" id="ARBA00023117"/>
    </source>
</evidence>
<dbReference type="GO" id="GO:0005634">
    <property type="term" value="C:nucleus"/>
    <property type="evidence" value="ECO:0007669"/>
    <property type="project" value="UniProtKB-SubCell"/>
</dbReference>
<keyword evidence="18" id="KW-1185">Reference proteome</keyword>
<accession>A0AAV1YXH0</accession>
<evidence type="ECO:0000256" key="12">
    <source>
        <dbReference type="SAM" id="MobiDB-lite"/>
    </source>
</evidence>
<dbReference type="InterPro" id="IPR036427">
    <property type="entry name" value="Bromodomain-like_sf"/>
</dbReference>
<keyword evidence="5" id="KW-0862">Zinc</keyword>
<feature type="compositionally biased region" description="Low complexity" evidence="12">
    <location>
        <begin position="858"/>
        <end position="867"/>
    </location>
</feature>
<proteinExistence type="predicted"/>
<feature type="domain" description="B box-type" evidence="16">
    <location>
        <begin position="135"/>
        <end position="182"/>
    </location>
</feature>
<dbReference type="SMART" id="SM00297">
    <property type="entry name" value="BROMO"/>
    <property type="match status" value="1"/>
</dbReference>
<keyword evidence="6 11" id="KW-0175">Coiled coil</keyword>
<dbReference type="InterPro" id="IPR011011">
    <property type="entry name" value="Znf_FYVE_PHD"/>
</dbReference>
<dbReference type="PANTHER" id="PTHR45915">
    <property type="entry name" value="TRANSCRIPTION INTERMEDIARY FACTOR"/>
    <property type="match status" value="1"/>
</dbReference>
<dbReference type="SUPFAM" id="SSF47370">
    <property type="entry name" value="Bromodomain"/>
    <property type="match status" value="1"/>
</dbReference>
<dbReference type="Gene3D" id="3.30.160.60">
    <property type="entry name" value="Classic Zinc Finger"/>
    <property type="match status" value="1"/>
</dbReference>
<evidence type="ECO:0000313" key="18">
    <source>
        <dbReference type="Proteomes" id="UP001497382"/>
    </source>
</evidence>
<gene>
    <name evidence="17" type="ORF">LARSCL_LOCUS1661</name>
</gene>
<evidence type="ECO:0000256" key="6">
    <source>
        <dbReference type="ARBA" id="ARBA00023054"/>
    </source>
</evidence>
<dbReference type="InterPro" id="IPR019787">
    <property type="entry name" value="Znf_PHD-finger"/>
</dbReference>
<reference evidence="17 18" key="1">
    <citation type="submission" date="2024-04" db="EMBL/GenBank/DDBJ databases">
        <authorList>
            <person name="Rising A."/>
            <person name="Reimegard J."/>
            <person name="Sonavane S."/>
            <person name="Akerstrom W."/>
            <person name="Nylinder S."/>
            <person name="Hedman E."/>
            <person name="Kallberg Y."/>
        </authorList>
    </citation>
    <scope>NUCLEOTIDE SEQUENCE [LARGE SCALE GENOMIC DNA]</scope>
</reference>
<feature type="domain" description="Bromo" evidence="13">
    <location>
        <begin position="1112"/>
        <end position="1170"/>
    </location>
</feature>
<evidence type="ECO:0000259" key="16">
    <source>
        <dbReference type="PROSITE" id="PS50119"/>
    </source>
</evidence>
<dbReference type="SUPFAM" id="SSF57903">
    <property type="entry name" value="FYVE/PHD zinc finger"/>
    <property type="match status" value="1"/>
</dbReference>
<dbReference type="EMBL" id="CAXIEN010000010">
    <property type="protein sequence ID" value="CAL1263781.1"/>
    <property type="molecule type" value="Genomic_DNA"/>
</dbReference>
<dbReference type="InterPro" id="IPR013083">
    <property type="entry name" value="Znf_RING/FYVE/PHD"/>
</dbReference>
<feature type="domain" description="PHD-type" evidence="14">
    <location>
        <begin position="1016"/>
        <end position="1065"/>
    </location>
</feature>
<evidence type="ECO:0000256" key="10">
    <source>
        <dbReference type="PROSITE-ProRule" id="PRU00035"/>
    </source>
</evidence>
<keyword evidence="4 9" id="KW-0863">Zinc-finger</keyword>
<dbReference type="SUPFAM" id="SSF57850">
    <property type="entry name" value="RING/U-box"/>
    <property type="match status" value="1"/>
</dbReference>
<dbReference type="InterPro" id="IPR019786">
    <property type="entry name" value="Zinc_finger_PHD-type_CS"/>
</dbReference>
<keyword evidence="2" id="KW-0479">Metal-binding</keyword>
<feature type="compositionally biased region" description="Polar residues" evidence="12">
    <location>
        <begin position="24"/>
        <end position="40"/>
    </location>
</feature>
<sequence length="1213" mass="135825">MMEVDPSSSPPIEDNSIADENHGDNSNSTPGSNEQVTESGTPIDDYSELWLNFKCVFCNQDLKQINRPKLLQCLHTACESCLASESNSESSGASSSAGNKQLTCPACSQEINTDDIVDHLFLIEYVQNSESLPEENSFPCTSCEEGAEGSAFCQECQEWLCDTCVSAHHRVRVTKDHTVRPKEEMEGENIAGRNQKYLFCQTHSHEQLKLYCETCDKLTCRDCQLSNHKEHKYQFLAKACEEEKGHITELLAKIKEKQTLIENASSNLNKRNEEILEREKALTQEIKTFAVKFITDINKRGKALLQDLYKVCSDKKSQLNMKNQELSSVAERLKHCQKFAEAAMSLGSETALVYSKKPIMTQLRRILRHRCEVPNPNDVVDIVFNYETNFLSQYISSLGQILVDQLPIPGAVANQNAMLPMPRTAQSPVLSNPVPVPRQPPPMQVNQQQRMVQQMNQHPVQQMNQQAMAPYGQPQVTSSTDLNRSHQIRQIKQMPYNRNHIQRANMQQSPQAGFGMQSNNAITPNQMLQQSVNQQMRQHPQVQQRQQPQHQQQQQIQHQQLQQQQQHQQQQQIQQSNFNNTAQLPIPLRQNKSISVTAVPSPSGPSPNKQRAIAPRNLNMSVVNNQPNSTVQRTNSNQTTPQRSNAPQVIVLDDQPNQKTPTMSNTTRLSHFPNNIAATLAANHPNLQIQPAGFNNSNLQNQLLVNIQQGSQPNILVTQNQATLLAALRPAVMTSNSFNQPANPHINPPPPYPSLVNRLNSPTLVSNQTPLRVAQQSFQLAPHTILTSIPPAVSSENSNSNAPSYLKDLLLQQLNVEMHSSPPESKADSNNTKQIHVSENKEAAKESNCKEVERSESRMSYSSSSSEGLPPLSILFPEEKQATTSKVLDVTIVPSSVTSLKTLDVKESPSANSGLSDVKKSSESSVLPIVKESSESSALPNIKESSNILSIVTESSSGSSVLPNIQESSNVLSNITESSSGSSNLSDVRESPDNRSANEDSLSQYFRENCRTDPNDDYCAVCKDGGELVCCGFCPKVFHYGCHVPPIPVSLSRDEDWQCRLCVNILKELVPKENLKRKTLDLNGRDLMICERILLEILCHPNSGPFHHRVCKKVPNYYRIIKKPMELGTMKMKISPSHFEHYKTVEEFIDDMILILSNCYTYNPKDSALYTTGKQIELFFKNLLTEYLPKYVSYFSEDKLLPKSVDLVITTSQ</sequence>
<dbReference type="AlphaFoldDB" id="A0AAV1YXH0"/>
<dbReference type="PROSITE" id="PS50089">
    <property type="entry name" value="ZF_RING_2"/>
    <property type="match status" value="1"/>
</dbReference>
<name>A0AAV1YXH0_9ARAC</name>
<comment type="subcellular location">
    <subcellularLocation>
        <location evidence="1">Nucleus</location>
    </subcellularLocation>
</comment>
<keyword evidence="8" id="KW-0539">Nucleus</keyword>
<dbReference type="Gene3D" id="3.30.40.10">
    <property type="entry name" value="Zinc/RING finger domain, C3HC4 (zinc finger)"/>
    <property type="match status" value="2"/>
</dbReference>
<feature type="region of interest" description="Disordered" evidence="12">
    <location>
        <begin position="531"/>
        <end position="574"/>
    </location>
</feature>
<dbReference type="SMART" id="SM00336">
    <property type="entry name" value="BBOX"/>
    <property type="match status" value="2"/>
</dbReference>
<dbReference type="Pfam" id="PF00643">
    <property type="entry name" value="zf-B_box"/>
    <property type="match status" value="2"/>
</dbReference>
<feature type="region of interest" description="Disordered" evidence="12">
    <location>
        <begin position="905"/>
        <end position="926"/>
    </location>
</feature>
<keyword evidence="7 10" id="KW-0103">Bromodomain</keyword>
<dbReference type="PROSITE" id="PS50014">
    <property type="entry name" value="BROMODOMAIN_2"/>
    <property type="match status" value="1"/>
</dbReference>